<sequence length="453" mass="48380">MSRKARKNVGVIGLGIIGTRVAAGLRAGGFQVYVWNRSAKPAPNFLGSPAEIAESSEVIQIFVADAQALFDVIEAMAEAITPKHVIICSSTVGPEAVLEAAQLVQARGAQFLDAPFTGSKVAAEKKQLVYYVGGDEAAFVRVRPILEATSKSIVRMGEVGHASTIKVVTNMISAVTSQVLAEALAIVQKAGLEPETLTAAIEQNACRSGVIDLKLPKMMSGDYDPHFSLKHMFKDVQLGIHMANALDIEIPATTVTAGVMYGALNQGWGEMDYSVLFKNYTPSEVFDELPALEHVLAQRAGAQPPALPSESATFSEPVPEPISASALVVAEPTFTVLPEPISVTAEPVTTLNGSPAREMVPHEEASRIIEAVLAHVSSQRRELGVVMHENRHPAPKTVEHAAEEKPAAALVNDVEKDAEAKPAETTQPEGDESKSEGKPVNFVRRWFVGRSQS</sequence>
<dbReference type="EMBL" id="ABVL01000019">
    <property type="protein sequence ID" value="EDY17457.1"/>
    <property type="molecule type" value="Genomic_DNA"/>
</dbReference>
<dbReference type="Pfam" id="PF03446">
    <property type="entry name" value="NAD_binding_2"/>
    <property type="match status" value="1"/>
</dbReference>
<dbReference type="Pfam" id="PF14833">
    <property type="entry name" value="NAD_binding_11"/>
    <property type="match status" value="1"/>
</dbReference>
<dbReference type="SUPFAM" id="SSF48179">
    <property type="entry name" value="6-phosphogluconate dehydrogenase C-terminal domain-like"/>
    <property type="match status" value="1"/>
</dbReference>
<dbReference type="PANTHER" id="PTHR43580:SF2">
    <property type="entry name" value="CYTOKINE-LIKE NUCLEAR FACTOR N-PAC"/>
    <property type="match status" value="1"/>
</dbReference>
<dbReference type="STRING" id="497964.CfE428DRAFT_4974"/>
<dbReference type="Gene3D" id="3.40.50.720">
    <property type="entry name" value="NAD(P)-binding Rossmann-like Domain"/>
    <property type="match status" value="1"/>
</dbReference>
<dbReference type="SUPFAM" id="SSF51735">
    <property type="entry name" value="NAD(P)-binding Rossmann-fold domains"/>
    <property type="match status" value="1"/>
</dbReference>
<keyword evidence="5" id="KW-1185">Reference proteome</keyword>
<dbReference type="InterPro" id="IPR051265">
    <property type="entry name" value="HIBADH-related_NP60_sf"/>
</dbReference>
<feature type="compositionally biased region" description="Basic and acidic residues" evidence="1">
    <location>
        <begin position="413"/>
        <end position="422"/>
    </location>
</feature>
<feature type="domain" description="3-hydroxyisobutyrate dehydrogenase-like NAD-binding" evidence="3">
    <location>
        <begin position="160"/>
        <end position="277"/>
    </location>
</feature>
<protein>
    <submittedName>
        <fullName evidence="4">6-phosphogluconate dehydrogenase NAD-binding</fullName>
    </submittedName>
</protein>
<reference evidence="4 5" key="1">
    <citation type="journal article" date="2011" name="J. Bacteriol.">
        <title>Genome sequence of Chthoniobacter flavus Ellin428, an aerobic heterotrophic soil bacterium.</title>
        <authorList>
            <person name="Kant R."/>
            <person name="van Passel M.W."/>
            <person name="Palva A."/>
            <person name="Lucas S."/>
            <person name="Lapidus A."/>
            <person name="Glavina Del Rio T."/>
            <person name="Dalin E."/>
            <person name="Tice H."/>
            <person name="Bruce D."/>
            <person name="Goodwin L."/>
            <person name="Pitluck S."/>
            <person name="Larimer F.W."/>
            <person name="Land M.L."/>
            <person name="Hauser L."/>
            <person name="Sangwan P."/>
            <person name="de Vos W.M."/>
            <person name="Janssen P.H."/>
            <person name="Smidt H."/>
        </authorList>
    </citation>
    <scope>NUCLEOTIDE SEQUENCE [LARGE SCALE GENOMIC DNA]</scope>
    <source>
        <strain evidence="4 5">Ellin428</strain>
    </source>
</reference>
<dbReference type="InterPro" id="IPR036291">
    <property type="entry name" value="NAD(P)-bd_dom_sf"/>
</dbReference>
<feature type="domain" description="6-phosphogluconate dehydrogenase NADP-binding" evidence="2">
    <location>
        <begin position="8"/>
        <end position="157"/>
    </location>
</feature>
<dbReference type="InterPro" id="IPR008927">
    <property type="entry name" value="6-PGluconate_DH-like_C_sf"/>
</dbReference>
<accession>B4D7T4</accession>
<feature type="region of interest" description="Disordered" evidence="1">
    <location>
        <begin position="396"/>
        <end position="453"/>
    </location>
</feature>
<dbReference type="GO" id="GO:0050661">
    <property type="term" value="F:NADP binding"/>
    <property type="evidence" value="ECO:0007669"/>
    <property type="project" value="InterPro"/>
</dbReference>
<proteinExistence type="predicted"/>
<evidence type="ECO:0000259" key="2">
    <source>
        <dbReference type="Pfam" id="PF03446"/>
    </source>
</evidence>
<gene>
    <name evidence="4" type="ORF">CfE428DRAFT_4974</name>
</gene>
<dbReference type="eggNOG" id="COG2084">
    <property type="taxonomic scope" value="Bacteria"/>
</dbReference>
<dbReference type="InterPro" id="IPR006115">
    <property type="entry name" value="6PGDH_NADP-bd"/>
</dbReference>
<dbReference type="Proteomes" id="UP000005824">
    <property type="component" value="Unassembled WGS sequence"/>
</dbReference>
<dbReference type="RefSeq" id="WP_006982295.1">
    <property type="nucleotide sequence ID" value="NZ_ABVL01000019.1"/>
</dbReference>
<dbReference type="InParanoid" id="B4D7T4"/>
<organism evidence="4 5">
    <name type="scientific">Chthoniobacter flavus Ellin428</name>
    <dbReference type="NCBI Taxonomy" id="497964"/>
    <lineage>
        <taxon>Bacteria</taxon>
        <taxon>Pseudomonadati</taxon>
        <taxon>Verrucomicrobiota</taxon>
        <taxon>Spartobacteria</taxon>
        <taxon>Chthoniobacterales</taxon>
        <taxon>Chthoniobacteraceae</taxon>
        <taxon>Chthoniobacter</taxon>
    </lineage>
</organism>
<dbReference type="AlphaFoldDB" id="B4D7T4"/>
<evidence type="ECO:0000256" key="1">
    <source>
        <dbReference type="SAM" id="MobiDB-lite"/>
    </source>
</evidence>
<comment type="caution">
    <text evidence="4">The sequence shown here is derived from an EMBL/GenBank/DDBJ whole genome shotgun (WGS) entry which is preliminary data.</text>
</comment>
<dbReference type="GO" id="GO:0051287">
    <property type="term" value="F:NAD binding"/>
    <property type="evidence" value="ECO:0007669"/>
    <property type="project" value="InterPro"/>
</dbReference>
<name>B4D7T4_9BACT</name>
<dbReference type="InterPro" id="IPR013328">
    <property type="entry name" value="6PGD_dom2"/>
</dbReference>
<feature type="compositionally biased region" description="Basic and acidic residues" evidence="1">
    <location>
        <begin position="396"/>
        <end position="406"/>
    </location>
</feature>
<dbReference type="Gene3D" id="1.10.1040.10">
    <property type="entry name" value="N-(1-d-carboxylethyl)-l-norvaline Dehydrogenase, domain 2"/>
    <property type="match status" value="1"/>
</dbReference>
<evidence type="ECO:0000313" key="4">
    <source>
        <dbReference type="EMBL" id="EDY17457.1"/>
    </source>
</evidence>
<dbReference type="PANTHER" id="PTHR43580">
    <property type="entry name" value="OXIDOREDUCTASE GLYR1-RELATED"/>
    <property type="match status" value="1"/>
</dbReference>
<evidence type="ECO:0000259" key="3">
    <source>
        <dbReference type="Pfam" id="PF14833"/>
    </source>
</evidence>
<evidence type="ECO:0000313" key="5">
    <source>
        <dbReference type="Proteomes" id="UP000005824"/>
    </source>
</evidence>
<dbReference type="InterPro" id="IPR029154">
    <property type="entry name" value="HIBADH-like_NADP-bd"/>
</dbReference>